<dbReference type="Proteomes" id="UP001642360">
    <property type="component" value="Unassembled WGS sequence"/>
</dbReference>
<keyword evidence="2" id="KW-1185">Reference proteome</keyword>
<evidence type="ECO:0000313" key="1">
    <source>
        <dbReference type="EMBL" id="CAK9153502.1"/>
    </source>
</evidence>
<accession>A0ABC8S8L2</accession>
<comment type="caution">
    <text evidence="1">The sequence shown here is derived from an EMBL/GenBank/DDBJ whole genome shotgun (WGS) entry which is preliminary data.</text>
</comment>
<protein>
    <recommendedName>
        <fullName evidence="3">Homeobox domain-containing protein</fullName>
    </recommendedName>
</protein>
<dbReference type="AlphaFoldDB" id="A0ABC8S8L2"/>
<organism evidence="1 2">
    <name type="scientific">Ilex paraguariensis</name>
    <name type="common">yerba mate</name>
    <dbReference type="NCBI Taxonomy" id="185542"/>
    <lineage>
        <taxon>Eukaryota</taxon>
        <taxon>Viridiplantae</taxon>
        <taxon>Streptophyta</taxon>
        <taxon>Embryophyta</taxon>
        <taxon>Tracheophyta</taxon>
        <taxon>Spermatophyta</taxon>
        <taxon>Magnoliopsida</taxon>
        <taxon>eudicotyledons</taxon>
        <taxon>Gunneridae</taxon>
        <taxon>Pentapetalae</taxon>
        <taxon>asterids</taxon>
        <taxon>campanulids</taxon>
        <taxon>Aquifoliales</taxon>
        <taxon>Aquifoliaceae</taxon>
        <taxon>Ilex</taxon>
    </lineage>
</organism>
<dbReference type="PANTHER" id="PTHR33827:SF2">
    <property type="entry name" value="PROTEIN SAWADEE HOMEODOMAIN HOMOLOG 1"/>
    <property type="match status" value="1"/>
</dbReference>
<proteinExistence type="predicted"/>
<reference evidence="1 2" key="1">
    <citation type="submission" date="2024-02" db="EMBL/GenBank/DDBJ databases">
        <authorList>
            <person name="Vignale AGUSTIN F."/>
            <person name="Sosa J E."/>
            <person name="Modenutti C."/>
        </authorList>
    </citation>
    <scope>NUCLEOTIDE SEQUENCE [LARGE SCALE GENOMIC DNA]</scope>
</reference>
<evidence type="ECO:0000313" key="2">
    <source>
        <dbReference type="Proteomes" id="UP001642360"/>
    </source>
</evidence>
<name>A0ABC8S8L2_9AQUA</name>
<sequence length="150" mass="16737">MDELESAEMEAGLPEFTLAEIMEMEILFKGKGKGKEYLNQEFCQDLATSFSCSPHRTGKSSIKWEQVQSWFSEKQKAVAARVNSSPIAIKDFSAPYAVKRSSPVALKELFASSTTPPENTIERPQKPIGERVAELSELVFEALSSKDEAW</sequence>
<dbReference type="InterPro" id="IPR039276">
    <property type="entry name" value="SHH1/2"/>
</dbReference>
<dbReference type="EMBL" id="CAUOFW020002403">
    <property type="protein sequence ID" value="CAK9153502.1"/>
    <property type="molecule type" value="Genomic_DNA"/>
</dbReference>
<dbReference type="PANTHER" id="PTHR33827">
    <property type="entry name" value="PROTEIN SAWADEE HOMEODOMAIN HOMOLOG 2"/>
    <property type="match status" value="1"/>
</dbReference>
<evidence type="ECO:0008006" key="3">
    <source>
        <dbReference type="Google" id="ProtNLM"/>
    </source>
</evidence>
<gene>
    <name evidence="1" type="ORF">ILEXP_LOCUS21770</name>
</gene>